<sequence length="104" mass="11607">MALTMIRLFRFIGLIEGITTLALFLVAMPLKYWFGMPALVPPVGMIHGAAFLAYIVAMIACLWGRGFARGEWARTTIAAFVPFGTFLNDPFLKRKQLLDEARIA</sequence>
<evidence type="ECO:0000256" key="4">
    <source>
        <dbReference type="ARBA" id="ARBA00022989"/>
    </source>
</evidence>
<keyword evidence="2" id="KW-1003">Cell membrane</keyword>
<dbReference type="Proteomes" id="UP001061862">
    <property type="component" value="Chromosome"/>
</dbReference>
<evidence type="ECO:0000256" key="5">
    <source>
        <dbReference type="ARBA" id="ARBA00023136"/>
    </source>
</evidence>
<evidence type="ECO:0000256" key="2">
    <source>
        <dbReference type="ARBA" id="ARBA00022475"/>
    </source>
</evidence>
<comment type="subcellular location">
    <subcellularLocation>
        <location evidence="1">Cell membrane</location>
        <topology evidence="1">Multi-pass membrane protein</topology>
    </subcellularLocation>
</comment>
<evidence type="ECO:0000313" key="8">
    <source>
        <dbReference type="EMBL" id="UXN71320.1"/>
    </source>
</evidence>
<reference evidence="8 9" key="1">
    <citation type="submission" date="2022-09" db="EMBL/GenBank/DDBJ databases">
        <title>Interaction between co-microsymbionts with complementary sets of symbiotic genes in legume-rhizobium systems.</title>
        <authorList>
            <person name="Safronova V."/>
            <person name="Sazanova A."/>
            <person name="Afonin A."/>
            <person name="Chirak E."/>
        </authorList>
    </citation>
    <scope>NUCLEOTIDE SEQUENCE [LARGE SCALE GENOMIC DNA]</scope>
    <source>
        <strain evidence="8 9">A18/4-1</strain>
    </source>
</reference>
<evidence type="ECO:0000256" key="3">
    <source>
        <dbReference type="ARBA" id="ARBA00022692"/>
    </source>
</evidence>
<dbReference type="EMBL" id="CP104965">
    <property type="protein sequence ID" value="UXN71320.1"/>
    <property type="molecule type" value="Genomic_DNA"/>
</dbReference>
<keyword evidence="5 6" id="KW-0472">Membrane</keyword>
<protein>
    <submittedName>
        <fullName evidence="8">DUF3817 domain-containing protein</fullName>
    </submittedName>
</protein>
<dbReference type="PANTHER" id="PTHR40077">
    <property type="entry name" value="MEMBRANE PROTEIN-RELATED"/>
    <property type="match status" value="1"/>
</dbReference>
<accession>A0ABY6CGN3</accession>
<gene>
    <name evidence="8" type="ORF">N8A98_09145</name>
</gene>
<keyword evidence="9" id="KW-1185">Reference proteome</keyword>
<dbReference type="Pfam" id="PF12823">
    <property type="entry name" value="DUF3817"/>
    <property type="match status" value="1"/>
</dbReference>
<keyword evidence="3 6" id="KW-0812">Transmembrane</keyword>
<name>A0ABY6CGN3_9HYPH</name>
<dbReference type="PANTHER" id="PTHR40077:SF1">
    <property type="entry name" value="MEMBRANE PROTEIN"/>
    <property type="match status" value="1"/>
</dbReference>
<feature type="transmembrane region" description="Helical" evidence="6">
    <location>
        <begin position="46"/>
        <end position="64"/>
    </location>
</feature>
<evidence type="ECO:0000256" key="1">
    <source>
        <dbReference type="ARBA" id="ARBA00004651"/>
    </source>
</evidence>
<keyword evidence="4 6" id="KW-1133">Transmembrane helix</keyword>
<dbReference type="InterPro" id="IPR023845">
    <property type="entry name" value="DUF3817_TM"/>
</dbReference>
<feature type="transmembrane region" description="Helical" evidence="6">
    <location>
        <begin position="12"/>
        <end position="34"/>
    </location>
</feature>
<feature type="domain" description="DUF3817" evidence="7">
    <location>
        <begin position="7"/>
        <end position="93"/>
    </location>
</feature>
<dbReference type="RefSeq" id="WP_262170814.1">
    <property type="nucleotide sequence ID" value="NZ_CP104965.1"/>
</dbReference>
<organism evidence="8 9">
    <name type="scientific">Devosia neptuniae</name>
    <dbReference type="NCBI Taxonomy" id="191302"/>
    <lineage>
        <taxon>Bacteria</taxon>
        <taxon>Pseudomonadati</taxon>
        <taxon>Pseudomonadota</taxon>
        <taxon>Alphaproteobacteria</taxon>
        <taxon>Hyphomicrobiales</taxon>
        <taxon>Devosiaceae</taxon>
        <taxon>Devosia</taxon>
    </lineage>
</organism>
<evidence type="ECO:0000313" key="9">
    <source>
        <dbReference type="Proteomes" id="UP001061862"/>
    </source>
</evidence>
<evidence type="ECO:0000256" key="6">
    <source>
        <dbReference type="SAM" id="Phobius"/>
    </source>
</evidence>
<proteinExistence type="predicted"/>
<dbReference type="NCBIfam" id="TIGR03954">
    <property type="entry name" value="integ_memb_HG"/>
    <property type="match status" value="1"/>
</dbReference>
<evidence type="ECO:0000259" key="7">
    <source>
        <dbReference type="Pfam" id="PF12823"/>
    </source>
</evidence>